<dbReference type="Proteomes" id="UP000282125">
    <property type="component" value="Unassembled WGS sequence"/>
</dbReference>
<dbReference type="Pfam" id="PF12399">
    <property type="entry name" value="BCA_ABC_TP_C"/>
    <property type="match status" value="1"/>
</dbReference>
<gene>
    <name evidence="5" type="ORF">EG244_07055</name>
</gene>
<reference evidence="5 6" key="1">
    <citation type="submission" date="2018-11" db="EMBL/GenBank/DDBJ databases">
        <title>Gemmobacter sp. nov., YIM 102744-1 draft genome.</title>
        <authorList>
            <person name="Li G."/>
            <person name="Jiang Y."/>
        </authorList>
    </citation>
    <scope>NUCLEOTIDE SEQUENCE [LARGE SCALE GENOMIC DNA]</scope>
    <source>
        <strain evidence="5 6">YIM 102744-1</strain>
    </source>
</reference>
<evidence type="ECO:0000313" key="6">
    <source>
        <dbReference type="Proteomes" id="UP000282125"/>
    </source>
</evidence>
<keyword evidence="2" id="KW-0547">Nucleotide-binding</keyword>
<feature type="domain" description="ABC transporter" evidence="4">
    <location>
        <begin position="6"/>
        <end position="254"/>
    </location>
</feature>
<dbReference type="Gene3D" id="3.40.50.300">
    <property type="entry name" value="P-loop containing nucleotide triphosphate hydrolases"/>
    <property type="match status" value="1"/>
</dbReference>
<organism evidence="5 6">
    <name type="scientific">Falsigemmobacter faecalis</name>
    <dbReference type="NCBI Taxonomy" id="2488730"/>
    <lineage>
        <taxon>Bacteria</taxon>
        <taxon>Pseudomonadati</taxon>
        <taxon>Pseudomonadota</taxon>
        <taxon>Alphaproteobacteria</taxon>
        <taxon>Rhodobacterales</taxon>
        <taxon>Paracoccaceae</taxon>
        <taxon>Falsigemmobacter</taxon>
    </lineage>
</organism>
<dbReference type="SMART" id="SM00382">
    <property type="entry name" value="AAA"/>
    <property type="match status" value="1"/>
</dbReference>
<dbReference type="PANTHER" id="PTHR45772">
    <property type="entry name" value="CONSERVED COMPONENT OF ABC TRANSPORTER FOR NATURAL AMINO ACIDS-RELATED"/>
    <property type="match status" value="1"/>
</dbReference>
<evidence type="ECO:0000313" key="5">
    <source>
        <dbReference type="EMBL" id="RRH76170.1"/>
    </source>
</evidence>
<dbReference type="FunFam" id="3.40.50.300:FF:000421">
    <property type="entry name" value="Branched-chain amino acid ABC transporter ATP-binding protein"/>
    <property type="match status" value="1"/>
</dbReference>
<dbReference type="SUPFAM" id="SSF52540">
    <property type="entry name" value="P-loop containing nucleoside triphosphate hydrolases"/>
    <property type="match status" value="1"/>
</dbReference>
<name>A0A3P3DPL0_9RHOB</name>
<dbReference type="InterPro" id="IPR027417">
    <property type="entry name" value="P-loop_NTPase"/>
</dbReference>
<dbReference type="InterPro" id="IPR003593">
    <property type="entry name" value="AAA+_ATPase"/>
</dbReference>
<dbReference type="OrthoDB" id="9806149at2"/>
<dbReference type="RefSeq" id="WP_124964309.1">
    <property type="nucleotide sequence ID" value="NZ_RRAZ01000008.1"/>
</dbReference>
<dbReference type="CDD" id="cd03219">
    <property type="entry name" value="ABC_Mj1267_LivG_branched"/>
    <property type="match status" value="1"/>
</dbReference>
<dbReference type="InterPro" id="IPR003439">
    <property type="entry name" value="ABC_transporter-like_ATP-bd"/>
</dbReference>
<keyword evidence="3 5" id="KW-0067">ATP-binding</keyword>
<dbReference type="GO" id="GO:0005524">
    <property type="term" value="F:ATP binding"/>
    <property type="evidence" value="ECO:0007669"/>
    <property type="project" value="UniProtKB-KW"/>
</dbReference>
<protein>
    <submittedName>
        <fullName evidence="5">ABC transporter ATP-binding protein</fullName>
    </submittedName>
</protein>
<comment type="caution">
    <text evidence="5">The sequence shown here is derived from an EMBL/GenBank/DDBJ whole genome shotgun (WGS) entry which is preliminary data.</text>
</comment>
<dbReference type="InterPro" id="IPR051120">
    <property type="entry name" value="ABC_AA/LPS_Transport"/>
</dbReference>
<dbReference type="EMBL" id="RRAZ01000008">
    <property type="protein sequence ID" value="RRH76170.1"/>
    <property type="molecule type" value="Genomic_DNA"/>
</dbReference>
<keyword evidence="1" id="KW-0813">Transport</keyword>
<dbReference type="GO" id="GO:0016887">
    <property type="term" value="F:ATP hydrolysis activity"/>
    <property type="evidence" value="ECO:0007669"/>
    <property type="project" value="InterPro"/>
</dbReference>
<dbReference type="PROSITE" id="PS50893">
    <property type="entry name" value="ABC_TRANSPORTER_2"/>
    <property type="match status" value="1"/>
</dbReference>
<evidence type="ECO:0000256" key="3">
    <source>
        <dbReference type="ARBA" id="ARBA00022840"/>
    </source>
</evidence>
<dbReference type="InterPro" id="IPR032823">
    <property type="entry name" value="BCA_ABC_TP_C"/>
</dbReference>
<dbReference type="Pfam" id="PF00005">
    <property type="entry name" value="ABC_tran"/>
    <property type="match status" value="1"/>
</dbReference>
<evidence type="ECO:0000259" key="4">
    <source>
        <dbReference type="PROSITE" id="PS50893"/>
    </source>
</evidence>
<sequence>MSGHLLQLKNVTRTFGGITAVNDVSLHVDPGEIVSVIGPNGAGKTTLFNLTSGVMPVSSGRILINGTDLSKVPPHQFVTHGIGRTFQNLALFKHGTVVENLLVGRHWRMKTSVLDAVLHFGRARREEIEARERVEEIIEFLEIEAIRDHVVGTLSYGQQKRVELGRALATDPKILLLDEIVAGMNQEETEDIARFILDIRAELGIAILLIEHDMHLVMDISDRVHALNFGTTLTEGRPEEVRSHPKVIEAYLGARAARGGGSGAVAAAGSGGL</sequence>
<dbReference type="PROSITE" id="PS00211">
    <property type="entry name" value="ABC_TRANSPORTER_1"/>
    <property type="match status" value="1"/>
</dbReference>
<accession>A0A3P3DPL0</accession>
<keyword evidence="6" id="KW-1185">Reference proteome</keyword>
<dbReference type="AlphaFoldDB" id="A0A3P3DPL0"/>
<dbReference type="PANTHER" id="PTHR45772:SF1">
    <property type="entry name" value="ABC TRANSPORTER ATP-BINDING PROTEIN"/>
    <property type="match status" value="1"/>
</dbReference>
<dbReference type="GO" id="GO:0005886">
    <property type="term" value="C:plasma membrane"/>
    <property type="evidence" value="ECO:0007669"/>
    <property type="project" value="TreeGrafter"/>
</dbReference>
<proteinExistence type="predicted"/>
<evidence type="ECO:0000256" key="1">
    <source>
        <dbReference type="ARBA" id="ARBA00022448"/>
    </source>
</evidence>
<dbReference type="InterPro" id="IPR017871">
    <property type="entry name" value="ABC_transporter-like_CS"/>
</dbReference>
<evidence type="ECO:0000256" key="2">
    <source>
        <dbReference type="ARBA" id="ARBA00022741"/>
    </source>
</evidence>